<evidence type="ECO:0000313" key="1">
    <source>
        <dbReference type="EMBL" id="KAJ2988860.1"/>
    </source>
</evidence>
<organism evidence="1 2">
    <name type="scientific">Xylaria curta</name>
    <dbReference type="NCBI Taxonomy" id="42375"/>
    <lineage>
        <taxon>Eukaryota</taxon>
        <taxon>Fungi</taxon>
        <taxon>Dikarya</taxon>
        <taxon>Ascomycota</taxon>
        <taxon>Pezizomycotina</taxon>
        <taxon>Sordariomycetes</taxon>
        <taxon>Xylariomycetidae</taxon>
        <taxon>Xylariales</taxon>
        <taxon>Xylariaceae</taxon>
        <taxon>Xylaria</taxon>
    </lineage>
</organism>
<reference evidence="1" key="1">
    <citation type="submission" date="2022-10" db="EMBL/GenBank/DDBJ databases">
        <title>Genome Sequence of Xylaria curta.</title>
        <authorList>
            <person name="Buettner E."/>
        </authorList>
    </citation>
    <scope>NUCLEOTIDE SEQUENCE</scope>
    <source>
        <strain evidence="1">Babe10</strain>
    </source>
</reference>
<name>A0ACC1P9E7_9PEZI</name>
<evidence type="ECO:0000313" key="2">
    <source>
        <dbReference type="Proteomes" id="UP001143856"/>
    </source>
</evidence>
<accession>A0ACC1P9E7</accession>
<comment type="caution">
    <text evidence="1">The sequence shown here is derived from an EMBL/GenBank/DDBJ whole genome shotgun (WGS) entry which is preliminary data.</text>
</comment>
<keyword evidence="2" id="KW-1185">Reference proteome</keyword>
<dbReference type="Proteomes" id="UP001143856">
    <property type="component" value="Unassembled WGS sequence"/>
</dbReference>
<protein>
    <submittedName>
        <fullName evidence="1">Uncharacterized protein</fullName>
    </submittedName>
</protein>
<dbReference type="EMBL" id="JAPDGR010000597">
    <property type="protein sequence ID" value="KAJ2988860.1"/>
    <property type="molecule type" value="Genomic_DNA"/>
</dbReference>
<proteinExistence type="predicted"/>
<sequence length="1048" mass="117185">MDGLSVIASVAGVLSLGITVTKSLVEFYSEYKRQKTDVIHTLKKLERLADKLEILQNQLAGRAFLADEQDLLKNIKRSIQDCEECIHELQNEYVKFKDNAAHGSQDTARTSARKLAYPFRQSTLQMLDESVEEIVSHISLALQILQLKDVSEVRNDGTDSKALLELVRASQISIDIRDWLRAPDVTTNYYEACNKRHTGTGLWFVNGSSFSGWLEKPDSFLWVNGFAGCGKSVLCSTAIQYTLRHRRSNVRIGIAFFFFTFNDSAKQSLSGMLRALILQLSGQINNNGGLLSLHESYRSTMPPDQALVGCLRQLLREFDDVYIIVDALDESPRDRCRKDVLRALVDLRKWSEPSLHLLVTSRDEPDIRDVLLEELGAFPHDIISMKNDAVNGDIRSFVSGSLKSDRRLRKWEKYHDQIEKALTERANGACVIYSLSRTTTNSTRFRWVECQLTALDSCAKSKRQLDRLLASLPRSLDKTYERMLMNIGEESVEDARRILTLLCCAKRPLTTLELIEGIAVELGDRPRLNIDGRLDDEEDIHRICPGLIEVDSHSWKRRTVRIAHFSVQEYLESDRIRQHSVAIFAVNRPQAHSEVACLCLTYLLEPGLNDSIFDYPLASYAAQSWYKHYHDGDQSLRLVNDQAIRLFRSTGGEFENWIQIYDVDMNRGWTPREQVPSPLYYSSLLGLDSVLSELLTQAPPTEFLCERISDLVNAENGRCGHALQAASLGGHKKTVQLLLEKGAHIDARGGFYANALHAASYAGHEEIAQLLLEEGANVNIVATLGFGNALWSASAQGHSKIVQLLLEKGADIHALDDCEFGSDLYVAAQHGHEETVLLLLDNGANANVGDKLDIGTPLCAASAWGHVKVVQLLLERGADIDAQSGRLSRSALQAALTGGHEETIELLLQKGADVNATDSFGVTALSLAAGHGNVHIIERFFNGRCIQPNAVDIFHRSPVFYAARRGQREMIEFLVVQMQMDPNWRDCYGSTPLSAAVRNRHGESTELFLSLPNININLEDNFGRTSLWWATSMGKLHLVKLLTEMGGN</sequence>
<gene>
    <name evidence="1" type="ORF">NUW58_g3758</name>
</gene>